<protein>
    <submittedName>
        <fullName evidence="1">Uncharacterized protein</fullName>
    </submittedName>
</protein>
<accession>X1GVD6</accession>
<feature type="non-terminal residue" evidence="1">
    <location>
        <position position="1"/>
    </location>
</feature>
<dbReference type="EMBL" id="BARU01017574">
    <property type="protein sequence ID" value="GAH61122.1"/>
    <property type="molecule type" value="Genomic_DNA"/>
</dbReference>
<comment type="caution">
    <text evidence="1">The sequence shown here is derived from an EMBL/GenBank/DDBJ whole genome shotgun (WGS) entry which is preliminary data.</text>
</comment>
<sequence length="97" mass="11050">ESTCPVPKKDIIEYLDWEAPGGKNAGGEMVIDFELKFLRTALVNETKYWIWSFLDENDTKCYATVALYENGPTCTGYGESFGLTPEQFIIADYFEMI</sequence>
<evidence type="ECO:0000313" key="1">
    <source>
        <dbReference type="EMBL" id="GAH61122.1"/>
    </source>
</evidence>
<dbReference type="AlphaFoldDB" id="X1GVD6"/>
<name>X1GVD6_9ZZZZ</name>
<proteinExistence type="predicted"/>
<gene>
    <name evidence="1" type="ORF">S03H2_29136</name>
</gene>
<reference evidence="1" key="1">
    <citation type="journal article" date="2014" name="Front. Microbiol.">
        <title>High frequency of phylogenetically diverse reductive dehalogenase-homologous genes in deep subseafloor sedimentary metagenomes.</title>
        <authorList>
            <person name="Kawai M."/>
            <person name="Futagami T."/>
            <person name="Toyoda A."/>
            <person name="Takaki Y."/>
            <person name="Nishi S."/>
            <person name="Hori S."/>
            <person name="Arai W."/>
            <person name="Tsubouchi T."/>
            <person name="Morono Y."/>
            <person name="Uchiyama I."/>
            <person name="Ito T."/>
            <person name="Fujiyama A."/>
            <person name="Inagaki F."/>
            <person name="Takami H."/>
        </authorList>
    </citation>
    <scope>NUCLEOTIDE SEQUENCE</scope>
    <source>
        <strain evidence="1">Expedition CK06-06</strain>
    </source>
</reference>
<organism evidence="1">
    <name type="scientific">marine sediment metagenome</name>
    <dbReference type="NCBI Taxonomy" id="412755"/>
    <lineage>
        <taxon>unclassified sequences</taxon>
        <taxon>metagenomes</taxon>
        <taxon>ecological metagenomes</taxon>
    </lineage>
</organism>